<keyword evidence="3" id="KW-1185">Reference proteome</keyword>
<keyword evidence="1" id="KW-0732">Signal</keyword>
<evidence type="ECO:0000313" key="3">
    <source>
        <dbReference type="Proteomes" id="UP000477782"/>
    </source>
</evidence>
<comment type="caution">
    <text evidence="2">The sequence shown here is derived from an EMBL/GenBank/DDBJ whole genome shotgun (WGS) entry which is preliminary data.</text>
</comment>
<organism evidence="2 3">
    <name type="scientific">Tabrizicola oligotrophica</name>
    <dbReference type="NCBI Taxonomy" id="2710650"/>
    <lineage>
        <taxon>Bacteria</taxon>
        <taxon>Pseudomonadati</taxon>
        <taxon>Pseudomonadota</taxon>
        <taxon>Alphaproteobacteria</taxon>
        <taxon>Rhodobacterales</taxon>
        <taxon>Paracoccaceae</taxon>
        <taxon>Tabrizicola</taxon>
    </lineage>
</organism>
<dbReference type="RefSeq" id="WP_164625044.1">
    <property type="nucleotide sequence ID" value="NZ_JAAIVJ010000004.1"/>
</dbReference>
<evidence type="ECO:0000256" key="1">
    <source>
        <dbReference type="SAM" id="SignalP"/>
    </source>
</evidence>
<protein>
    <submittedName>
        <fullName evidence="2">Argininosuccinate lyase</fullName>
    </submittedName>
</protein>
<name>A0A6M0QV36_9RHOB</name>
<dbReference type="Proteomes" id="UP000477782">
    <property type="component" value="Unassembled WGS sequence"/>
</dbReference>
<feature type="chain" id="PRO_5026884851" evidence="1">
    <location>
        <begin position="22"/>
        <end position="63"/>
    </location>
</feature>
<keyword evidence="2" id="KW-0456">Lyase</keyword>
<reference evidence="2 3" key="1">
    <citation type="submission" date="2020-02" db="EMBL/GenBank/DDBJ databases">
        <authorList>
            <person name="Chen W.-M."/>
        </authorList>
    </citation>
    <scope>NUCLEOTIDE SEQUENCE [LARGE SCALE GENOMIC DNA]</scope>
    <source>
        <strain evidence="2 3">KMS-5</strain>
    </source>
</reference>
<sequence length="63" mass="5997">MNLLLKPALALALIAPLAACGADGAPVAPTRMDTPATGITLSGCVKAGVVAGPPVTSGSPARC</sequence>
<dbReference type="EMBL" id="JAAIVJ010000004">
    <property type="protein sequence ID" value="NEY90513.1"/>
    <property type="molecule type" value="Genomic_DNA"/>
</dbReference>
<dbReference type="GO" id="GO:0016829">
    <property type="term" value="F:lyase activity"/>
    <property type="evidence" value="ECO:0007669"/>
    <property type="project" value="UniProtKB-KW"/>
</dbReference>
<dbReference type="AlphaFoldDB" id="A0A6M0QV36"/>
<gene>
    <name evidence="2" type="ORF">G4Z14_09410</name>
</gene>
<evidence type="ECO:0000313" key="2">
    <source>
        <dbReference type="EMBL" id="NEY90513.1"/>
    </source>
</evidence>
<proteinExistence type="predicted"/>
<feature type="signal peptide" evidence="1">
    <location>
        <begin position="1"/>
        <end position="21"/>
    </location>
</feature>
<accession>A0A6M0QV36</accession>